<dbReference type="AlphaFoldDB" id="A0A834M382"/>
<evidence type="ECO:0000313" key="2">
    <source>
        <dbReference type="EMBL" id="KAF7266086.1"/>
    </source>
</evidence>
<proteinExistence type="predicted"/>
<dbReference type="Proteomes" id="UP000625711">
    <property type="component" value="Unassembled WGS sequence"/>
</dbReference>
<feature type="region of interest" description="Disordered" evidence="1">
    <location>
        <begin position="1"/>
        <end position="29"/>
    </location>
</feature>
<accession>A0A834M382</accession>
<evidence type="ECO:0000313" key="3">
    <source>
        <dbReference type="Proteomes" id="UP000625711"/>
    </source>
</evidence>
<keyword evidence="3" id="KW-1185">Reference proteome</keyword>
<gene>
    <name evidence="2" type="ORF">GWI33_020538</name>
</gene>
<feature type="compositionally biased region" description="Basic and acidic residues" evidence="1">
    <location>
        <begin position="1"/>
        <end position="16"/>
    </location>
</feature>
<evidence type="ECO:0000256" key="1">
    <source>
        <dbReference type="SAM" id="MobiDB-lite"/>
    </source>
</evidence>
<name>A0A834M382_RHYFE</name>
<reference evidence="2" key="1">
    <citation type="submission" date="2020-08" db="EMBL/GenBank/DDBJ databases">
        <title>Genome sequencing and assembly of the red palm weevil Rhynchophorus ferrugineus.</title>
        <authorList>
            <person name="Dias G.B."/>
            <person name="Bergman C.M."/>
            <person name="Manee M."/>
        </authorList>
    </citation>
    <scope>NUCLEOTIDE SEQUENCE</scope>
    <source>
        <strain evidence="2">AA-2017</strain>
        <tissue evidence="2">Whole larva</tissue>
    </source>
</reference>
<sequence length="140" mass="16227">MLERFPADHQTSEKQQTRPWRAREKRRRRRGNVASKFCLATGSLPGRVALKNNCTSPEPAAFVSKRQRTWSDTISYYFFARQHIPNNKTAISTVTRSCSFTSEVTPVILQIGTGIIREISGRFKEREKTYLGRRYELAWS</sequence>
<dbReference type="EMBL" id="JAACXV010014564">
    <property type="protein sequence ID" value="KAF7266086.1"/>
    <property type="molecule type" value="Genomic_DNA"/>
</dbReference>
<protein>
    <submittedName>
        <fullName evidence="2">Uncharacterized protein</fullName>
    </submittedName>
</protein>
<organism evidence="2 3">
    <name type="scientific">Rhynchophorus ferrugineus</name>
    <name type="common">Red palm weevil</name>
    <name type="synonym">Curculio ferrugineus</name>
    <dbReference type="NCBI Taxonomy" id="354439"/>
    <lineage>
        <taxon>Eukaryota</taxon>
        <taxon>Metazoa</taxon>
        <taxon>Ecdysozoa</taxon>
        <taxon>Arthropoda</taxon>
        <taxon>Hexapoda</taxon>
        <taxon>Insecta</taxon>
        <taxon>Pterygota</taxon>
        <taxon>Neoptera</taxon>
        <taxon>Endopterygota</taxon>
        <taxon>Coleoptera</taxon>
        <taxon>Polyphaga</taxon>
        <taxon>Cucujiformia</taxon>
        <taxon>Curculionidae</taxon>
        <taxon>Dryophthorinae</taxon>
        <taxon>Rhynchophorus</taxon>
    </lineage>
</organism>
<comment type="caution">
    <text evidence="2">The sequence shown here is derived from an EMBL/GenBank/DDBJ whole genome shotgun (WGS) entry which is preliminary data.</text>
</comment>